<feature type="compositionally biased region" description="Low complexity" evidence="2">
    <location>
        <begin position="144"/>
        <end position="159"/>
    </location>
</feature>
<protein>
    <recommendedName>
        <fullName evidence="3">C3H1-type domain-containing protein</fullName>
    </recommendedName>
</protein>
<sequence length="847" mass="92230">MPNIRCRYYDEETGAPIGGGCRRGSDCDFVHPSQSQWASARPSWNPNRDQGFQNYRKGDYGKRDRDGGDRERTYGQGLERTSANAIPTGPRNGRSTGAGIGAGAGGSSSAWGSSAWGNAPIGGTAWGDQGEAGVSNTANASAGAWPGSSTQASSSAAMADRGVSSSATGEWGAAQSDWGAPSDSIPWGAGGSSPLPEPVAGGWGMSSGPAAKAGDGWGDSPKKSSEHKDATRSSFAEPAPRDKDKGKAREVAMESPVASSPQVSFHTPQFDFATTRTPRSPNWSPQDPRVAQDPRRKMSMAGVPSDDQGIAARAAKETRREREVMRMSSLGVPVPTANAGPEGASSKANPFAFPRYTPAENMDVSRNEPEPGQVQEEQPVQHEDIDMIDGTARGESLAPQDPLPVGLKAKWKDFIRTLSKAVSLQLELKTLEDSREKQRKMHRSKAYQSASLVGVHKTFEELHKATDDKISDARKDLNRALDKLSRYPLDGLPAPSQDDARETELEQVRAYVSQTHAWLEEIRPIVEKRLEAHHQAVQQRQQAEEEAKKAAEEAEERAKAQLNKAKWVPITSERVLMGELRELVENLDGRATDLEEGLDELRHESANPAEVVSRLLEERGYQKQGELGPRLSQTPSEEGEVRPEPPAPPKSYEELQKDMSKLKRRFKKADRDFAESAKKLGRHEQSTLARKRDYFELARDNASLNIKLQELAEDRTQVIQQCTNNEKAIADLRALMDKHGASIPPPAPPPTAEEITQKLKQVLLSELLPIVERAVSRLKGGVEESMRDSEENICKQLFSILQPAVAMVDTVKPVLDRHPAPDAPSAHASAAMLMPPPPPPVQTAQHS</sequence>
<evidence type="ECO:0000256" key="1">
    <source>
        <dbReference type="PROSITE-ProRule" id="PRU00723"/>
    </source>
</evidence>
<keyword evidence="1" id="KW-0863">Zinc-finger</keyword>
<feature type="compositionally biased region" description="Low complexity" evidence="2">
    <location>
        <begin position="107"/>
        <end position="117"/>
    </location>
</feature>
<feature type="domain" description="C3H1-type" evidence="3">
    <location>
        <begin position="1"/>
        <end position="34"/>
    </location>
</feature>
<accession>A0A2G8RS76</accession>
<feature type="compositionally biased region" description="Basic and acidic residues" evidence="2">
    <location>
        <begin position="314"/>
        <end position="325"/>
    </location>
</feature>
<gene>
    <name evidence="4" type="ORF">GSI_13941</name>
</gene>
<proteinExistence type="predicted"/>
<dbReference type="OrthoDB" id="2755196at2759"/>
<dbReference type="InterPro" id="IPR000571">
    <property type="entry name" value="Znf_CCCH"/>
</dbReference>
<dbReference type="Proteomes" id="UP000230002">
    <property type="component" value="Unassembled WGS sequence"/>
</dbReference>
<dbReference type="EMBL" id="AYKW01000067">
    <property type="protein sequence ID" value="PIL24188.1"/>
    <property type="molecule type" value="Genomic_DNA"/>
</dbReference>
<feature type="compositionally biased region" description="Low complexity" evidence="2">
    <location>
        <begin position="823"/>
        <end position="833"/>
    </location>
</feature>
<keyword evidence="1" id="KW-0862">Zinc</keyword>
<feature type="compositionally biased region" description="Polar residues" evidence="2">
    <location>
        <begin position="257"/>
        <end position="285"/>
    </location>
</feature>
<feature type="compositionally biased region" description="Basic and acidic residues" evidence="2">
    <location>
        <begin position="220"/>
        <end position="231"/>
    </location>
</feature>
<feature type="compositionally biased region" description="Basic and acidic residues" evidence="2">
    <location>
        <begin position="542"/>
        <end position="559"/>
    </location>
</feature>
<dbReference type="AlphaFoldDB" id="A0A2G8RS76"/>
<keyword evidence="1" id="KW-0479">Metal-binding</keyword>
<evidence type="ECO:0000259" key="3">
    <source>
        <dbReference type="PROSITE" id="PS50103"/>
    </source>
</evidence>
<comment type="caution">
    <text evidence="4">The sequence shown here is derived from an EMBL/GenBank/DDBJ whole genome shotgun (WGS) entry which is preliminary data.</text>
</comment>
<feature type="zinc finger region" description="C3H1-type" evidence="1">
    <location>
        <begin position="1"/>
        <end position="34"/>
    </location>
</feature>
<feature type="compositionally biased region" description="Basic and acidic residues" evidence="2">
    <location>
        <begin position="56"/>
        <end position="73"/>
    </location>
</feature>
<name>A0A2G8RS76_9APHY</name>
<dbReference type="GO" id="GO:0008270">
    <property type="term" value="F:zinc ion binding"/>
    <property type="evidence" value="ECO:0007669"/>
    <property type="project" value="UniProtKB-KW"/>
</dbReference>
<organism evidence="4 5">
    <name type="scientific">Ganoderma sinense ZZ0214-1</name>
    <dbReference type="NCBI Taxonomy" id="1077348"/>
    <lineage>
        <taxon>Eukaryota</taxon>
        <taxon>Fungi</taxon>
        <taxon>Dikarya</taxon>
        <taxon>Basidiomycota</taxon>
        <taxon>Agaricomycotina</taxon>
        <taxon>Agaricomycetes</taxon>
        <taxon>Polyporales</taxon>
        <taxon>Polyporaceae</taxon>
        <taxon>Ganoderma</taxon>
    </lineage>
</organism>
<feature type="compositionally biased region" description="Gly residues" evidence="2">
    <location>
        <begin position="96"/>
        <end position="106"/>
    </location>
</feature>
<feature type="region of interest" description="Disordered" evidence="2">
    <location>
        <begin position="816"/>
        <end position="847"/>
    </location>
</feature>
<dbReference type="STRING" id="1077348.A0A2G8RS76"/>
<evidence type="ECO:0000313" key="5">
    <source>
        <dbReference type="Proteomes" id="UP000230002"/>
    </source>
</evidence>
<feature type="region of interest" description="Disordered" evidence="2">
    <location>
        <begin position="31"/>
        <end position="381"/>
    </location>
</feature>
<feature type="compositionally biased region" description="Basic and acidic residues" evidence="2">
    <location>
        <begin position="239"/>
        <end position="252"/>
    </location>
</feature>
<reference evidence="4 5" key="1">
    <citation type="journal article" date="2015" name="Sci. Rep.">
        <title>Chromosome-level genome map provides insights into diverse defense mechanisms in the medicinal fungus Ganoderma sinense.</title>
        <authorList>
            <person name="Zhu Y."/>
            <person name="Xu J."/>
            <person name="Sun C."/>
            <person name="Zhou S."/>
            <person name="Xu H."/>
            <person name="Nelson D.R."/>
            <person name="Qian J."/>
            <person name="Song J."/>
            <person name="Luo H."/>
            <person name="Xiang L."/>
            <person name="Li Y."/>
            <person name="Xu Z."/>
            <person name="Ji A."/>
            <person name="Wang L."/>
            <person name="Lu S."/>
            <person name="Hayward A."/>
            <person name="Sun W."/>
            <person name="Li X."/>
            <person name="Schwartz D.C."/>
            <person name="Wang Y."/>
            <person name="Chen S."/>
        </authorList>
    </citation>
    <scope>NUCLEOTIDE SEQUENCE [LARGE SCALE GENOMIC DNA]</scope>
    <source>
        <strain evidence="4 5">ZZ0214-1</strain>
    </source>
</reference>
<keyword evidence="5" id="KW-1185">Reference proteome</keyword>
<evidence type="ECO:0000313" key="4">
    <source>
        <dbReference type="EMBL" id="PIL24188.1"/>
    </source>
</evidence>
<dbReference type="PROSITE" id="PS50103">
    <property type="entry name" value="ZF_C3H1"/>
    <property type="match status" value="1"/>
</dbReference>
<evidence type="ECO:0000256" key="2">
    <source>
        <dbReference type="SAM" id="MobiDB-lite"/>
    </source>
</evidence>
<feature type="region of interest" description="Disordered" evidence="2">
    <location>
        <begin position="534"/>
        <end position="561"/>
    </location>
</feature>
<feature type="region of interest" description="Disordered" evidence="2">
    <location>
        <begin position="622"/>
        <end position="654"/>
    </location>
</feature>
<feature type="compositionally biased region" description="Polar residues" evidence="2">
    <location>
        <begin position="32"/>
        <end position="53"/>
    </location>
</feature>